<evidence type="ECO:0000313" key="3">
    <source>
        <dbReference type="Proteomes" id="UP000034601"/>
    </source>
</evidence>
<dbReference type="AlphaFoldDB" id="A0A0G0X7Q2"/>
<evidence type="ECO:0000313" key="2">
    <source>
        <dbReference type="EMBL" id="KKR83657.1"/>
    </source>
</evidence>
<keyword evidence="1" id="KW-0812">Transmembrane</keyword>
<comment type="caution">
    <text evidence="2">The sequence shown here is derived from an EMBL/GenBank/DDBJ whole genome shotgun (WGS) entry which is preliminary data.</text>
</comment>
<name>A0A0G0X7Q2_9BACT</name>
<evidence type="ECO:0000256" key="1">
    <source>
        <dbReference type="SAM" id="Phobius"/>
    </source>
</evidence>
<keyword evidence="1" id="KW-0472">Membrane</keyword>
<proteinExistence type="predicted"/>
<dbReference type="EMBL" id="LCAB01000003">
    <property type="protein sequence ID" value="KKR83657.1"/>
    <property type="molecule type" value="Genomic_DNA"/>
</dbReference>
<accession>A0A0G0X7Q2</accession>
<keyword evidence="1" id="KW-1133">Transmembrane helix</keyword>
<feature type="transmembrane region" description="Helical" evidence="1">
    <location>
        <begin position="18"/>
        <end position="37"/>
    </location>
</feature>
<dbReference type="Proteomes" id="UP000034601">
    <property type="component" value="Unassembled WGS sequence"/>
</dbReference>
<gene>
    <name evidence="2" type="ORF">UU29_C0003G0059</name>
</gene>
<protein>
    <submittedName>
        <fullName evidence="2">Uncharacterized protein</fullName>
    </submittedName>
</protein>
<organism evidence="2 3">
    <name type="scientific">Candidatus Daviesbacteria bacterium GW2011_GWA2_40_9</name>
    <dbReference type="NCBI Taxonomy" id="1618424"/>
    <lineage>
        <taxon>Bacteria</taxon>
        <taxon>Candidatus Daviesiibacteriota</taxon>
    </lineage>
</organism>
<sequence>MEEVNKMNRKTFRDQKRIVPILVIIIFAIIIGVYYLVRSEPSPQSSTILQQIDTQAQTPLSSPQVATKTLDLSITMQSLKDRLQSQNIGVVFNSDIDKYYPEDKSQDVERGEVDTVTVYLIGQPGKNLTQISFTGDLYADGEKNNDTLRQMFQLTDTVDKDITSWFIEQSLEFESTSGTRHQKIINGKNVEVSYTYDKTPVFGIPGHIFVVITPALYELLPENE</sequence>
<reference evidence="2 3" key="1">
    <citation type="journal article" date="2015" name="Nature">
        <title>rRNA introns, odd ribosomes, and small enigmatic genomes across a large radiation of phyla.</title>
        <authorList>
            <person name="Brown C.T."/>
            <person name="Hug L.A."/>
            <person name="Thomas B.C."/>
            <person name="Sharon I."/>
            <person name="Castelle C.J."/>
            <person name="Singh A."/>
            <person name="Wilkins M.J."/>
            <person name="Williams K.H."/>
            <person name="Banfield J.F."/>
        </authorList>
    </citation>
    <scope>NUCLEOTIDE SEQUENCE [LARGE SCALE GENOMIC DNA]</scope>
</reference>